<gene>
    <name evidence="2" type="ORF">NTE_03365</name>
</gene>
<dbReference type="HOGENOM" id="CLU_1631561_0_0_2"/>
<evidence type="ECO:0000313" key="2">
    <source>
        <dbReference type="EMBL" id="AIF85393.1"/>
    </source>
</evidence>
<sequence length="162" mass="18040">MASLTFLAFTVTIASIHFQTANAECLRDEDWPEKPCFDVGSSAPSDAELRQIWNKYYEMKGQAWMEMKKAEMDKAINDGTFGDWLSDPVKGSANKNVYAYYRVYDAVPNMVLDPYSGNYVVQGSEPPRGEWYTSTMGIAAIIGMGAVAAVASFFVFRKAGRK</sequence>
<keyword evidence="1" id="KW-0812">Transmembrane</keyword>
<dbReference type="EMBL" id="CP007174">
    <property type="protein sequence ID" value="AIF85393.1"/>
    <property type="molecule type" value="Genomic_DNA"/>
</dbReference>
<dbReference type="KEGG" id="nev:NTE_03365"/>
<evidence type="ECO:0000313" key="3">
    <source>
        <dbReference type="Proteomes" id="UP000028194"/>
    </source>
</evidence>
<protein>
    <submittedName>
        <fullName evidence="2">Uncharacterized protein</fullName>
    </submittedName>
</protein>
<name>A0A075MW75_9ARCH</name>
<evidence type="ECO:0000256" key="1">
    <source>
        <dbReference type="SAM" id="Phobius"/>
    </source>
</evidence>
<organism evidence="2 3">
    <name type="scientific">Candidatus Nitrososphaera evergladensis SR1</name>
    <dbReference type="NCBI Taxonomy" id="1459636"/>
    <lineage>
        <taxon>Archaea</taxon>
        <taxon>Nitrososphaerota</taxon>
        <taxon>Nitrososphaeria</taxon>
        <taxon>Nitrososphaerales</taxon>
        <taxon>Nitrososphaeraceae</taxon>
        <taxon>Nitrososphaera</taxon>
    </lineage>
</organism>
<proteinExistence type="predicted"/>
<dbReference type="RefSeq" id="WP_148701806.1">
    <property type="nucleotide sequence ID" value="NZ_CP007174.1"/>
</dbReference>
<dbReference type="eggNOG" id="arCOG14335">
    <property type="taxonomic scope" value="Archaea"/>
</dbReference>
<accession>A0A075MW75</accession>
<reference evidence="2 3" key="1">
    <citation type="journal article" date="2014" name="PLoS ONE">
        <title>Genome Sequence of Candidatus Nitrososphaera evergladensis from Group I.1b Enriched from Everglades Soil Reveals Novel Genomic Features of the Ammonia-Oxidizing Archaea.</title>
        <authorList>
            <person name="Zhalnina K.V."/>
            <person name="Dias R."/>
            <person name="Leonard M.T."/>
            <person name="Dorr de Quadros P."/>
            <person name="Camargo F.A."/>
            <person name="Drew J.C."/>
            <person name="Farmerie W.G."/>
            <person name="Daroub S.H."/>
            <person name="Triplett E.W."/>
        </authorList>
    </citation>
    <scope>NUCLEOTIDE SEQUENCE [LARGE SCALE GENOMIC DNA]</scope>
    <source>
        <strain evidence="2 3">SR1</strain>
    </source>
</reference>
<keyword evidence="1" id="KW-1133">Transmembrane helix</keyword>
<dbReference type="Proteomes" id="UP000028194">
    <property type="component" value="Chromosome"/>
</dbReference>
<feature type="transmembrane region" description="Helical" evidence="1">
    <location>
        <begin position="131"/>
        <end position="156"/>
    </location>
</feature>
<dbReference type="GeneID" id="41599011"/>
<dbReference type="AlphaFoldDB" id="A0A075MW75"/>
<keyword evidence="1" id="KW-0472">Membrane</keyword>
<keyword evidence="3" id="KW-1185">Reference proteome</keyword>
<dbReference type="OrthoDB" id="3301at2157"/>